<dbReference type="PANTHER" id="PTHR32194">
    <property type="entry name" value="METALLOPROTEASE TLDD"/>
    <property type="match status" value="1"/>
</dbReference>
<proteinExistence type="inferred from homology"/>
<organism evidence="6 7">
    <name type="scientific">Acrobeloides nanus</name>
    <dbReference type="NCBI Taxonomy" id="290746"/>
    <lineage>
        <taxon>Eukaryota</taxon>
        <taxon>Metazoa</taxon>
        <taxon>Ecdysozoa</taxon>
        <taxon>Nematoda</taxon>
        <taxon>Chromadorea</taxon>
        <taxon>Rhabditida</taxon>
        <taxon>Tylenchina</taxon>
        <taxon>Cephalobomorpha</taxon>
        <taxon>Cephaloboidea</taxon>
        <taxon>Cephalobidae</taxon>
        <taxon>Acrobeloides</taxon>
    </lineage>
</organism>
<dbReference type="AlphaFoldDB" id="A0A914CRW0"/>
<reference evidence="7" key="1">
    <citation type="submission" date="2022-11" db="UniProtKB">
        <authorList>
            <consortium name="WormBaseParasite"/>
        </authorList>
    </citation>
    <scope>IDENTIFICATION</scope>
</reference>
<sequence>MKKFKELMHEVTVNPLWMPKKQAHQHRWDPYSNEGGTTAAIAGSNFIVIATDTRMSQQGMNILTRDAEKIHILNKNIIMANAGFHGDVLCLKRIFNDRLHNYRFNYRRDMTVNVCSELLSRNLYYRRFFPLYTCVLLAGIDENGRGAVFDYDPIGTIERNPYSATGSGEAIVMPFFDAQIGYKTLSSTAIHPEMTLDRAVKIVKDAFRMVSEREIQTGDSINLVVMEAGKELKMTRVSLRED</sequence>
<dbReference type="InterPro" id="IPR001353">
    <property type="entry name" value="Proteasome_sua/b"/>
</dbReference>
<evidence type="ECO:0000256" key="4">
    <source>
        <dbReference type="ARBA" id="ARBA00026071"/>
    </source>
</evidence>
<dbReference type="GO" id="GO:0051603">
    <property type="term" value="P:proteolysis involved in protein catabolic process"/>
    <property type="evidence" value="ECO:0007669"/>
    <property type="project" value="InterPro"/>
</dbReference>
<evidence type="ECO:0000256" key="5">
    <source>
        <dbReference type="RuleBase" id="RU004203"/>
    </source>
</evidence>
<dbReference type="InterPro" id="IPR023333">
    <property type="entry name" value="Proteasome_suB-type"/>
</dbReference>
<dbReference type="PROSITE" id="PS00854">
    <property type="entry name" value="PROTEASOME_BETA_1"/>
    <property type="match status" value="1"/>
</dbReference>
<dbReference type="InterPro" id="IPR016050">
    <property type="entry name" value="Proteasome_bsu_CS"/>
</dbReference>
<name>A0A914CRW0_9BILA</name>
<keyword evidence="1 5" id="KW-0963">Cytoplasm</keyword>
<comment type="subunit">
    <text evidence="5">Component of the proteasome complex.</text>
</comment>
<dbReference type="WBParaSite" id="ACRNAN_scaffold13130.g23233.t1">
    <property type="protein sequence ID" value="ACRNAN_scaffold13130.g23233.t1"/>
    <property type="gene ID" value="ACRNAN_scaffold13130.g23233"/>
</dbReference>
<comment type="similarity">
    <text evidence="5">Belongs to the peptidase T1B family.</text>
</comment>
<dbReference type="Gene3D" id="3.60.20.10">
    <property type="entry name" value="Glutamine Phosphoribosylpyrophosphate, subunit 1, domain 1"/>
    <property type="match status" value="1"/>
</dbReference>
<dbReference type="GO" id="GO:0005634">
    <property type="term" value="C:nucleus"/>
    <property type="evidence" value="ECO:0007669"/>
    <property type="project" value="UniProtKB-SubCell"/>
</dbReference>
<evidence type="ECO:0000256" key="2">
    <source>
        <dbReference type="ARBA" id="ARBA00022942"/>
    </source>
</evidence>
<evidence type="ECO:0000313" key="7">
    <source>
        <dbReference type="WBParaSite" id="ACRNAN_scaffold13130.g23233.t1"/>
    </source>
</evidence>
<accession>A0A914CRW0</accession>
<keyword evidence="2 5" id="KW-0647">Proteasome</keyword>
<dbReference type="InterPro" id="IPR029055">
    <property type="entry name" value="Ntn_hydrolases_N"/>
</dbReference>
<dbReference type="Proteomes" id="UP000887540">
    <property type="component" value="Unplaced"/>
</dbReference>
<comment type="subunit">
    <text evidence="4">The 26S proteasome consists of a 20S proteasome core and two 19S regulatory subunits. The 20S proteasome core is composed of 28 subunits that are arranged in four stacked rings, resulting in a barrel-shaped structure. The two end rings are each formed by seven alpha subunits, and the two central rings are each formed by seven beta subunits. The catalytic chamber with the active sites is on the inside of the barrel.</text>
</comment>
<dbReference type="GO" id="GO:0005737">
    <property type="term" value="C:cytoplasm"/>
    <property type="evidence" value="ECO:0007669"/>
    <property type="project" value="UniProtKB-SubCell"/>
</dbReference>
<keyword evidence="5" id="KW-0539">Nucleus</keyword>
<comment type="function">
    <text evidence="3">Non-catalytic component of the proteasome, a multicatalytic proteinase complex which is characterized by its ability to cleave peptides with Arg, Phe, Tyr, Leu, and Glu adjacent to the leaving group at neutral or slightly basic pH. The proteasome has an ATP-dependent proteolytic activity.</text>
</comment>
<dbReference type="Pfam" id="PF00227">
    <property type="entry name" value="Proteasome"/>
    <property type="match status" value="1"/>
</dbReference>
<dbReference type="PROSITE" id="PS51476">
    <property type="entry name" value="PROTEASOME_BETA_2"/>
    <property type="match status" value="1"/>
</dbReference>
<evidence type="ECO:0000256" key="1">
    <source>
        <dbReference type="ARBA" id="ARBA00022490"/>
    </source>
</evidence>
<dbReference type="GO" id="GO:0005839">
    <property type="term" value="C:proteasome core complex"/>
    <property type="evidence" value="ECO:0007669"/>
    <property type="project" value="InterPro"/>
</dbReference>
<evidence type="ECO:0000256" key="3">
    <source>
        <dbReference type="ARBA" id="ARBA00024953"/>
    </source>
</evidence>
<comment type="function">
    <text evidence="5">Component of the proteasome, a multicatalytic proteinase complex which is characterized by its ability to cleave peptides with Arg, Phe, Tyr, Leu, and Glu adjacent to the leaving group at neutral or slightly basic pH. The proteasome has an ATP-dependent proteolytic activity.</text>
</comment>
<dbReference type="PANTHER" id="PTHR32194:SF2">
    <property type="entry name" value="PROTEASOME SUBUNIT BETA TYPE-1"/>
    <property type="match status" value="1"/>
</dbReference>
<dbReference type="SUPFAM" id="SSF56235">
    <property type="entry name" value="N-terminal nucleophile aminohydrolases (Ntn hydrolases)"/>
    <property type="match status" value="1"/>
</dbReference>
<evidence type="ECO:0000313" key="6">
    <source>
        <dbReference type="Proteomes" id="UP000887540"/>
    </source>
</evidence>
<keyword evidence="6" id="KW-1185">Reference proteome</keyword>
<comment type="subcellular location">
    <subcellularLocation>
        <location evidence="5">Cytoplasm</location>
    </subcellularLocation>
    <subcellularLocation>
        <location evidence="5">Nucleus</location>
    </subcellularLocation>
</comment>
<protein>
    <recommendedName>
        <fullName evidence="5">Proteasome subunit beta</fullName>
    </recommendedName>
</protein>